<dbReference type="EMBL" id="LTAN01000012">
    <property type="protein sequence ID" value="OBR02054.1"/>
    <property type="molecule type" value="Genomic_DNA"/>
</dbReference>
<dbReference type="AlphaFoldDB" id="A0A1B7XQQ3"/>
<feature type="compositionally biased region" description="Polar residues" evidence="1">
    <location>
        <begin position="71"/>
        <end position="91"/>
    </location>
</feature>
<dbReference type="KEGG" id="chig:CH63R_14626"/>
<feature type="region of interest" description="Disordered" evidence="1">
    <location>
        <begin position="1"/>
        <end position="49"/>
    </location>
</feature>
<dbReference type="VEuPathDB" id="FungiDB:CH63R_14626"/>
<evidence type="ECO:0000313" key="2">
    <source>
        <dbReference type="EMBL" id="OBR02054.1"/>
    </source>
</evidence>
<protein>
    <submittedName>
        <fullName evidence="2">Uncharacterized protein</fullName>
    </submittedName>
</protein>
<proteinExistence type="predicted"/>
<feature type="region of interest" description="Disordered" evidence="1">
    <location>
        <begin position="67"/>
        <end position="101"/>
    </location>
</feature>
<reference evidence="3" key="1">
    <citation type="journal article" date="2017" name="BMC Genomics">
        <title>Gapless genome assembly of Colletotrichum higginsianum reveals chromosome structure and association of transposable elements with secondary metabolite gene clusters.</title>
        <authorList>
            <person name="Dallery J.-F."/>
            <person name="Lapalu N."/>
            <person name="Zampounis A."/>
            <person name="Pigne S."/>
            <person name="Luyten I."/>
            <person name="Amselem J."/>
            <person name="Wittenberg A.H.J."/>
            <person name="Zhou S."/>
            <person name="de Queiroz M.V."/>
            <person name="Robin G.P."/>
            <person name="Auger A."/>
            <person name="Hainaut M."/>
            <person name="Henrissat B."/>
            <person name="Kim K.-T."/>
            <person name="Lee Y.-H."/>
            <person name="Lespinet O."/>
            <person name="Schwartz D.C."/>
            <person name="Thon M.R."/>
            <person name="O'Connell R.J."/>
        </authorList>
    </citation>
    <scope>NUCLEOTIDE SEQUENCE [LARGE SCALE GENOMIC DNA]</scope>
    <source>
        <strain evidence="3">IMI 349063</strain>
    </source>
</reference>
<feature type="region of interest" description="Disordered" evidence="1">
    <location>
        <begin position="150"/>
        <end position="199"/>
    </location>
</feature>
<organism evidence="2 3">
    <name type="scientific">Colletotrichum higginsianum (strain IMI 349063)</name>
    <name type="common">Crucifer anthracnose fungus</name>
    <dbReference type="NCBI Taxonomy" id="759273"/>
    <lineage>
        <taxon>Eukaryota</taxon>
        <taxon>Fungi</taxon>
        <taxon>Dikarya</taxon>
        <taxon>Ascomycota</taxon>
        <taxon>Pezizomycotina</taxon>
        <taxon>Sordariomycetes</taxon>
        <taxon>Hypocreomycetidae</taxon>
        <taxon>Glomerellales</taxon>
        <taxon>Glomerellaceae</taxon>
        <taxon>Colletotrichum</taxon>
        <taxon>Colletotrichum destructivum species complex</taxon>
    </lineage>
</organism>
<gene>
    <name evidence="2" type="ORF">CH63R_14626</name>
</gene>
<dbReference type="RefSeq" id="XP_018150572.1">
    <property type="nucleotide sequence ID" value="XM_018309600.1"/>
</dbReference>
<evidence type="ECO:0000256" key="1">
    <source>
        <dbReference type="SAM" id="MobiDB-lite"/>
    </source>
</evidence>
<dbReference type="GeneID" id="28873707"/>
<keyword evidence="3" id="KW-1185">Reference proteome</keyword>
<name>A0A1B7XQQ3_COLHI</name>
<dbReference type="Proteomes" id="UP000092177">
    <property type="component" value="Chromosome 12"/>
</dbReference>
<comment type="caution">
    <text evidence="2">The sequence shown here is derived from an EMBL/GenBank/DDBJ whole genome shotgun (WGS) entry which is preliminary data.</text>
</comment>
<sequence length="199" mass="22193">MRHTRATLGHEEHEHKHKRKRERDSDNDSHVSESSSEIHQRPTTDMTGADRRVIIVGCIDWSSLDSDAVDGSTTDFVSRDGPSSLQPSLLPQEQEKPGQDKDFEAEFAEIGERYRDATDRWQTAHSQIIDIEEELSEIDRLAEALRAAWSEASSRGTPIGGGGGSSTVERGLGDGGRRRLRRRRNIPIDPEILQGADKA</sequence>
<evidence type="ECO:0000313" key="3">
    <source>
        <dbReference type="Proteomes" id="UP000092177"/>
    </source>
</evidence>
<dbReference type="OrthoDB" id="10640865at2759"/>
<feature type="compositionally biased region" description="Basic and acidic residues" evidence="1">
    <location>
        <begin position="22"/>
        <end position="49"/>
    </location>
</feature>
<accession>A0A1B7XQQ3</accession>